<gene>
    <name evidence="3" type="ORF">H2201_005723</name>
</gene>
<keyword evidence="2" id="KW-0732">Signal</keyword>
<organism evidence="3 4">
    <name type="scientific">Coniosporium apollinis</name>
    <dbReference type="NCBI Taxonomy" id="61459"/>
    <lineage>
        <taxon>Eukaryota</taxon>
        <taxon>Fungi</taxon>
        <taxon>Dikarya</taxon>
        <taxon>Ascomycota</taxon>
        <taxon>Pezizomycotina</taxon>
        <taxon>Dothideomycetes</taxon>
        <taxon>Dothideomycetes incertae sedis</taxon>
        <taxon>Coniosporium</taxon>
    </lineage>
</organism>
<dbReference type="Proteomes" id="UP001172684">
    <property type="component" value="Unassembled WGS sequence"/>
</dbReference>
<sequence>MRLTHPSALLLPLLPTLTTAVSLSEFKSDSAPRNTVLSRTCAAVYTQPIPSCTPSDFHDPAACSASCMDGVLEIQSLVQTACADDAVPGNTVIGFFLAGRALEAVCPPAATDTDTETPPVATVIQSVPNNPGPTIGSSTLRLSEVTSSATGLLVETSPSPVRLRSSTTPSPSTEITLAISTPPTTTATPTTTTTESLLEASSTTPALVDTGVASLRPTSTSSSSAEARQTSGGGGGSLLDIGQNGTAGRRGVEMWVWGISFVALGWVVGEGMV</sequence>
<accession>A0ABQ9NP25</accession>
<evidence type="ECO:0008006" key="5">
    <source>
        <dbReference type="Google" id="ProtNLM"/>
    </source>
</evidence>
<protein>
    <recommendedName>
        <fullName evidence="5">Extracellular membrane protein CFEM domain-containing protein</fullName>
    </recommendedName>
</protein>
<comment type="caution">
    <text evidence="3">The sequence shown here is derived from an EMBL/GenBank/DDBJ whole genome shotgun (WGS) entry which is preliminary data.</text>
</comment>
<dbReference type="EMBL" id="JAPDRL010000044">
    <property type="protein sequence ID" value="KAJ9663279.1"/>
    <property type="molecule type" value="Genomic_DNA"/>
</dbReference>
<feature type="region of interest" description="Disordered" evidence="1">
    <location>
        <begin position="151"/>
        <end position="242"/>
    </location>
</feature>
<proteinExistence type="predicted"/>
<evidence type="ECO:0000313" key="4">
    <source>
        <dbReference type="Proteomes" id="UP001172684"/>
    </source>
</evidence>
<evidence type="ECO:0000256" key="1">
    <source>
        <dbReference type="SAM" id="MobiDB-lite"/>
    </source>
</evidence>
<reference evidence="3" key="1">
    <citation type="submission" date="2022-10" db="EMBL/GenBank/DDBJ databases">
        <title>Culturing micro-colonial fungi from biological soil crusts in the Mojave desert and describing Neophaeococcomyces mojavensis, and introducing the new genera and species Taxawa tesnikishii.</title>
        <authorList>
            <person name="Kurbessoian T."/>
            <person name="Stajich J.E."/>
        </authorList>
    </citation>
    <scope>NUCLEOTIDE SEQUENCE</scope>
    <source>
        <strain evidence="3">TK_1</strain>
    </source>
</reference>
<evidence type="ECO:0000313" key="3">
    <source>
        <dbReference type="EMBL" id="KAJ9663279.1"/>
    </source>
</evidence>
<evidence type="ECO:0000256" key="2">
    <source>
        <dbReference type="SAM" id="SignalP"/>
    </source>
</evidence>
<feature type="chain" id="PRO_5046458391" description="Extracellular membrane protein CFEM domain-containing protein" evidence="2">
    <location>
        <begin position="21"/>
        <end position="273"/>
    </location>
</feature>
<name>A0ABQ9NP25_9PEZI</name>
<feature type="signal peptide" evidence="2">
    <location>
        <begin position="1"/>
        <end position="20"/>
    </location>
</feature>
<feature type="compositionally biased region" description="Low complexity" evidence="1">
    <location>
        <begin position="156"/>
        <end position="205"/>
    </location>
</feature>
<keyword evidence="4" id="KW-1185">Reference proteome</keyword>